<dbReference type="Proteomes" id="UP001595621">
    <property type="component" value="Unassembled WGS sequence"/>
</dbReference>
<accession>A0ABV7GKM6</accession>
<keyword evidence="1" id="KW-1133">Transmembrane helix</keyword>
<sequence length="119" mass="12955">MMTPQIFNPQVGANPVAASPMNSNWFGGVKDLLSLSLDGFMKYEQIQAYKDSGKQGHLELTSTVQTPNPNTDQTFVDPKKMQEQQQNFAEKAGDFLQTGVGVAAAIVAGVGLLYFLTRK</sequence>
<gene>
    <name evidence="2" type="ORF">ACFOE0_15795</name>
</gene>
<dbReference type="RefSeq" id="WP_248936147.1">
    <property type="nucleotide sequence ID" value="NZ_JAKILF010000004.1"/>
</dbReference>
<evidence type="ECO:0008006" key="4">
    <source>
        <dbReference type="Google" id="ProtNLM"/>
    </source>
</evidence>
<proteinExistence type="predicted"/>
<keyword evidence="1" id="KW-0812">Transmembrane</keyword>
<reference evidence="3" key="1">
    <citation type="journal article" date="2019" name="Int. J. Syst. Evol. Microbiol.">
        <title>The Global Catalogue of Microorganisms (GCM) 10K type strain sequencing project: providing services to taxonomists for standard genome sequencing and annotation.</title>
        <authorList>
            <consortium name="The Broad Institute Genomics Platform"/>
            <consortium name="The Broad Institute Genome Sequencing Center for Infectious Disease"/>
            <person name="Wu L."/>
            <person name="Ma J."/>
        </authorList>
    </citation>
    <scope>NUCLEOTIDE SEQUENCE [LARGE SCALE GENOMIC DNA]</scope>
    <source>
        <strain evidence="3">KCTC 52277</strain>
    </source>
</reference>
<keyword evidence="3" id="KW-1185">Reference proteome</keyword>
<keyword evidence="1" id="KW-0472">Membrane</keyword>
<name>A0ABV7GKM6_9GAMM</name>
<protein>
    <recommendedName>
        <fullName evidence="4">Chemotaxis protein</fullName>
    </recommendedName>
</protein>
<dbReference type="EMBL" id="JBHRTD010000017">
    <property type="protein sequence ID" value="MFC3139632.1"/>
    <property type="molecule type" value="Genomic_DNA"/>
</dbReference>
<evidence type="ECO:0000313" key="2">
    <source>
        <dbReference type="EMBL" id="MFC3139632.1"/>
    </source>
</evidence>
<comment type="caution">
    <text evidence="2">The sequence shown here is derived from an EMBL/GenBank/DDBJ whole genome shotgun (WGS) entry which is preliminary data.</text>
</comment>
<feature type="transmembrane region" description="Helical" evidence="1">
    <location>
        <begin position="95"/>
        <end position="116"/>
    </location>
</feature>
<evidence type="ECO:0000313" key="3">
    <source>
        <dbReference type="Proteomes" id="UP001595621"/>
    </source>
</evidence>
<evidence type="ECO:0000256" key="1">
    <source>
        <dbReference type="SAM" id="Phobius"/>
    </source>
</evidence>
<organism evidence="2 3">
    <name type="scientific">Shewanella submarina</name>
    <dbReference type="NCBI Taxonomy" id="2016376"/>
    <lineage>
        <taxon>Bacteria</taxon>
        <taxon>Pseudomonadati</taxon>
        <taxon>Pseudomonadota</taxon>
        <taxon>Gammaproteobacteria</taxon>
        <taxon>Alteromonadales</taxon>
        <taxon>Shewanellaceae</taxon>
        <taxon>Shewanella</taxon>
    </lineage>
</organism>